<accession>A0A2U1NF62</accession>
<dbReference type="OrthoDB" id="310895at2759"/>
<dbReference type="PROSITE" id="PS00070">
    <property type="entry name" value="ALDEHYDE_DEHYDR_CYS"/>
    <property type="match status" value="1"/>
</dbReference>
<dbReference type="EMBL" id="PKPP01002958">
    <property type="protein sequence ID" value="PWA72137.1"/>
    <property type="molecule type" value="Genomic_DNA"/>
</dbReference>
<dbReference type="InterPro" id="IPR050740">
    <property type="entry name" value="Aldehyde_DH_Superfamily"/>
</dbReference>
<dbReference type="InterPro" id="IPR016160">
    <property type="entry name" value="Ald_DH_CS_CYS"/>
</dbReference>
<dbReference type="AlphaFoldDB" id="A0A2U1NF62"/>
<gene>
    <name evidence="8" type="ORF">CTI12_AA255660</name>
</gene>
<dbReference type="PANTHER" id="PTHR43353:SF5">
    <property type="entry name" value="SUCCINATE-SEMIALDEHYDE DEHYDROGENASE, MITOCHONDRIAL"/>
    <property type="match status" value="1"/>
</dbReference>
<evidence type="ECO:0000256" key="5">
    <source>
        <dbReference type="ARBA" id="ARBA00030806"/>
    </source>
</evidence>
<dbReference type="GO" id="GO:0004777">
    <property type="term" value="F:succinate-semialdehyde dehydrogenase (NAD+) activity"/>
    <property type="evidence" value="ECO:0007669"/>
    <property type="project" value="UniProtKB-EC"/>
</dbReference>
<evidence type="ECO:0000256" key="4">
    <source>
        <dbReference type="ARBA" id="ARBA00023002"/>
    </source>
</evidence>
<organism evidence="8 9">
    <name type="scientific">Artemisia annua</name>
    <name type="common">Sweet wormwood</name>
    <dbReference type="NCBI Taxonomy" id="35608"/>
    <lineage>
        <taxon>Eukaryota</taxon>
        <taxon>Viridiplantae</taxon>
        <taxon>Streptophyta</taxon>
        <taxon>Embryophyta</taxon>
        <taxon>Tracheophyta</taxon>
        <taxon>Spermatophyta</taxon>
        <taxon>Magnoliopsida</taxon>
        <taxon>eudicotyledons</taxon>
        <taxon>Gunneridae</taxon>
        <taxon>Pentapetalae</taxon>
        <taxon>asterids</taxon>
        <taxon>campanulids</taxon>
        <taxon>Asterales</taxon>
        <taxon>Asteraceae</taxon>
        <taxon>Asteroideae</taxon>
        <taxon>Anthemideae</taxon>
        <taxon>Artemisiinae</taxon>
        <taxon>Artemisia</taxon>
    </lineage>
</organism>
<keyword evidence="6" id="KW-0812">Transmembrane</keyword>
<dbReference type="PANTHER" id="PTHR43353">
    <property type="entry name" value="SUCCINATE-SEMIALDEHYDE DEHYDROGENASE, MITOCHONDRIAL"/>
    <property type="match status" value="1"/>
</dbReference>
<dbReference type="EC" id="1.2.1.24" evidence="2"/>
<evidence type="ECO:0000313" key="8">
    <source>
        <dbReference type="EMBL" id="PWA72137.1"/>
    </source>
</evidence>
<evidence type="ECO:0000259" key="7">
    <source>
        <dbReference type="Pfam" id="PF00171"/>
    </source>
</evidence>
<feature type="domain" description="Aldehyde dehydrogenase" evidence="7">
    <location>
        <begin position="35"/>
        <end position="82"/>
    </location>
</feature>
<evidence type="ECO:0000256" key="6">
    <source>
        <dbReference type="SAM" id="Phobius"/>
    </source>
</evidence>
<keyword evidence="9" id="KW-1185">Reference proteome</keyword>
<keyword evidence="4" id="KW-0560">Oxidoreductase</keyword>
<dbReference type="InterPro" id="IPR015590">
    <property type="entry name" value="Aldehyde_DH_dom"/>
</dbReference>
<dbReference type="InterPro" id="IPR016163">
    <property type="entry name" value="Ald_DH_C"/>
</dbReference>
<name>A0A2U1NF62_ARTAN</name>
<dbReference type="InterPro" id="IPR016161">
    <property type="entry name" value="Ald_DH/histidinol_DH"/>
</dbReference>
<comment type="caution">
    <text evidence="8">The sequence shown here is derived from an EMBL/GenBank/DDBJ whole genome shotgun (WGS) entry which is preliminary data.</text>
</comment>
<comment type="similarity">
    <text evidence="1">Belongs to the aldehyde dehydrogenase family.</text>
</comment>
<dbReference type="Gene3D" id="3.40.309.10">
    <property type="entry name" value="Aldehyde Dehydrogenase, Chain A, domain 2"/>
    <property type="match status" value="1"/>
</dbReference>
<evidence type="ECO:0000256" key="2">
    <source>
        <dbReference type="ARBA" id="ARBA00013051"/>
    </source>
</evidence>
<reference evidence="8 9" key="1">
    <citation type="journal article" date="2018" name="Mol. Plant">
        <title>The genome of Artemisia annua provides insight into the evolution of Asteraceae family and artemisinin biosynthesis.</title>
        <authorList>
            <person name="Shen Q."/>
            <person name="Zhang L."/>
            <person name="Liao Z."/>
            <person name="Wang S."/>
            <person name="Yan T."/>
            <person name="Shi P."/>
            <person name="Liu M."/>
            <person name="Fu X."/>
            <person name="Pan Q."/>
            <person name="Wang Y."/>
            <person name="Lv Z."/>
            <person name="Lu X."/>
            <person name="Zhang F."/>
            <person name="Jiang W."/>
            <person name="Ma Y."/>
            <person name="Chen M."/>
            <person name="Hao X."/>
            <person name="Li L."/>
            <person name="Tang Y."/>
            <person name="Lv G."/>
            <person name="Zhou Y."/>
            <person name="Sun X."/>
            <person name="Brodelius P.E."/>
            <person name="Rose J.K.C."/>
            <person name="Tang K."/>
        </authorList>
    </citation>
    <scope>NUCLEOTIDE SEQUENCE [LARGE SCALE GENOMIC DNA]</scope>
    <source>
        <strain evidence="9">cv. Huhao1</strain>
        <tissue evidence="8">Leaf</tissue>
    </source>
</reference>
<dbReference type="Proteomes" id="UP000245207">
    <property type="component" value="Unassembled WGS sequence"/>
</dbReference>
<dbReference type="GO" id="GO:0009450">
    <property type="term" value="P:gamma-aminobutyric acid catabolic process"/>
    <property type="evidence" value="ECO:0007669"/>
    <property type="project" value="TreeGrafter"/>
</dbReference>
<keyword evidence="6" id="KW-0472">Membrane</keyword>
<dbReference type="SUPFAM" id="SSF53720">
    <property type="entry name" value="ALDH-like"/>
    <property type="match status" value="1"/>
</dbReference>
<evidence type="ECO:0000256" key="1">
    <source>
        <dbReference type="ARBA" id="ARBA00009986"/>
    </source>
</evidence>
<proteinExistence type="inferred from homology"/>
<keyword evidence="6" id="KW-1133">Transmembrane helix</keyword>
<sequence length="132" mass="14829">MGYEIAGKAVYSSVGCTYFVIHGVVGILYSRKELATKFRNTGQTCVCADKILVQEGTYEKFMSAFSKAVQDLKVGNGFSEDVVQLQISFLSSVEGRINQTKELLEELEPCQFRLSELERLHIKLRLKKNILG</sequence>
<feature type="transmembrane region" description="Helical" evidence="6">
    <location>
        <begin position="6"/>
        <end position="29"/>
    </location>
</feature>
<dbReference type="STRING" id="35608.A0A2U1NF62"/>
<evidence type="ECO:0000256" key="3">
    <source>
        <dbReference type="ARBA" id="ARBA00019842"/>
    </source>
</evidence>
<protein>
    <recommendedName>
        <fullName evidence="3">Succinate-semialdehyde dehydrogenase, mitochondrial</fullName>
        <ecNumber evidence="2">1.2.1.24</ecNumber>
    </recommendedName>
    <alternativeName>
        <fullName evidence="5">NAD(+)-dependent succinic semialdehyde dehydrogenase</fullName>
    </alternativeName>
</protein>
<evidence type="ECO:0000313" key="9">
    <source>
        <dbReference type="Proteomes" id="UP000245207"/>
    </source>
</evidence>
<dbReference type="Pfam" id="PF00171">
    <property type="entry name" value="Aldedh"/>
    <property type="match status" value="1"/>
</dbReference>